<dbReference type="Pfam" id="PF00773">
    <property type="entry name" value="RNB"/>
    <property type="match status" value="1"/>
</dbReference>
<feature type="compositionally biased region" description="Low complexity" evidence="1">
    <location>
        <begin position="89"/>
        <end position="103"/>
    </location>
</feature>
<dbReference type="Proteomes" id="UP000070133">
    <property type="component" value="Unassembled WGS sequence"/>
</dbReference>
<dbReference type="InterPro" id="IPR050180">
    <property type="entry name" value="RNR_Ribonuclease"/>
</dbReference>
<comment type="caution">
    <text evidence="3">The sequence shown here is derived from an EMBL/GenBank/DDBJ whole genome shotgun (WGS) entry which is preliminary data.</text>
</comment>
<feature type="compositionally biased region" description="Basic and acidic residues" evidence="1">
    <location>
        <begin position="463"/>
        <end position="473"/>
    </location>
</feature>
<dbReference type="PANTHER" id="PTHR23355">
    <property type="entry name" value="RIBONUCLEASE"/>
    <property type="match status" value="1"/>
</dbReference>
<feature type="compositionally biased region" description="Polar residues" evidence="1">
    <location>
        <begin position="494"/>
        <end position="522"/>
    </location>
</feature>
<feature type="domain" description="RNB" evidence="2">
    <location>
        <begin position="1060"/>
        <end position="1430"/>
    </location>
</feature>
<dbReference type="InterPro" id="IPR001900">
    <property type="entry name" value="RNase_II/R"/>
</dbReference>
<dbReference type="GO" id="GO:0003723">
    <property type="term" value="F:RNA binding"/>
    <property type="evidence" value="ECO:0007669"/>
    <property type="project" value="InterPro"/>
</dbReference>
<dbReference type="InterPro" id="IPR056625">
    <property type="entry name" value="SH3_CYT4"/>
</dbReference>
<feature type="region of interest" description="Disordered" evidence="1">
    <location>
        <begin position="438"/>
        <end position="575"/>
    </location>
</feature>
<evidence type="ECO:0000259" key="2">
    <source>
        <dbReference type="SMART" id="SM00955"/>
    </source>
</evidence>
<feature type="region of interest" description="Disordered" evidence="1">
    <location>
        <begin position="394"/>
        <end position="416"/>
    </location>
</feature>
<feature type="compositionally biased region" description="Polar residues" evidence="1">
    <location>
        <begin position="533"/>
        <end position="548"/>
    </location>
</feature>
<sequence length="1598" mass="180075">MLLAFDISTEPFGTLPYTDSSPSPSPSPSPSTFSNFWPTMLATRNGALSQTTKAAYVCLSCRHRPQKRREHTHSNAQPSPPTPPKQDDSSIIPSSNPSESKSNGAQNSNSRVGGDDEFNRWIARRVRRGVQEHVNSRKYTPETCYIQKDDIAKFRGYVSSVVRVVGKETGAWLRFSKFKKDFEQWPYTIVGSDEAKAAAKHLVTRIAEAGPSKWLLVRRIPGVKNRTNDKVMEDVEDVPEWASRAVQEDREQSSSRVRKIDAIKRFGGGAAPEGLYYTREEIVNASFQLENVGKENGVSIEFFRPTGEYDPTKPDRIRIHGQPEARQRAKLDIERIMSRTTGIERTRTELGDLRKRTETSVGFPNFLPGDCDPGDDGKIVLRGTRDAIQAAKSSSQAIMERYQQDPPSIRPVLSRPDRRILRSLPDVLAMVSQRELEHEAQLKSSEHQPHTFTPIDESGQPSERLKTGPRELGQEFSITPDHWLEDENSDVECNDSSRPGSSEAQQDRTSSSGFAWQSTSTMRPGRNGIAPAQTRSYHSSSRLVQQAASAELDHEDNDLEFDDEEPPDALEEKMNSNTSGIRAKLRKWNELHGHEEPVPDFTPREDISHELDIYNNLTRLPDENAINRKAAQDESQEQYSSLLGFGREGYDGATRESGRFLSVGDLVEIEYTSSERESIIAVYVRRCGSTMAQFFTMNGRWMHLDQKAAQYSISGFVDPKELEPILKYLPKVSGTADLKELKAKAMVDDLSVPRLVAAPLVRKLTGFYNEAQEIYRRNANVLDNAHNILAHETDLRYGSLESAAIALLKLPADKLPITALFTVRKALANGGFAFNIDRRSHRVTGYMQIRSKEQVRMVEQVRDWIRQWQDHLAMAPGMKARQADKHRPSKGARILCSFVEKAKQIVTMQRQNRQPTLCHNVGPSKTRLPLVEEFPGCVKAELGQPQFTTDEQEIVRFLEAWCCSHMFGGLPRITSLPPLILHATGLYNDVEGKEMDLTAATGFMFLQELGVVMPHENRVRFDQHLLLPSSQHSKPLQKLMGTLLSMRDNHNLRDSMSQLRHDWKDLPVYCIDEASAQEIDDGISVERAGVGSDGKELHWLHMHIANPTAFFSRDHPLAKMARHMGETIYMPERNYMMLPRWTTQRHFSLGPDRPCLTFSAKLDSQGNTLEYKVQCGTVRNVIRITYDELNKLLGATEDHGANAIFINVNGTPPPSRARQSRISELTEANMDDLKIIHHLSSQRSLIRKRGGGVFYSTPSPEITVWQSLTYSGLAWDHPHRKGARTVYGDPVVQLRTEPFTNWFATATAVAQVFVSEAMLLCAEIAASFCADRNIPIIYRGSDAVAGAIFGTDHEDSKQKVRKAQELLNTNQDLPLHIGLPYIQSLGGTVLRTYPFKHSMLGMERYAKVTSPLRRYGDMIIHWQIEAALRHEAETGKSLLATGDPNANRSFLPFSAQILETIMLGLQPRESMITRAKQYSEDFWLIYTMFHKFKFGHETAEGSLGDLLKSLDPTSDGETMKVFVTTRPDIDNQPNAGGFIMSLGLGVTMFRPESCAACLEDETVVAKQGDVWEARLKEVDVYYRRLLVEPIRLVGREML</sequence>
<gene>
    <name evidence="3" type="ORF">AC578_9401</name>
</gene>
<dbReference type="SMART" id="SM00955">
    <property type="entry name" value="RNB"/>
    <property type="match status" value="1"/>
</dbReference>
<protein>
    <recommendedName>
        <fullName evidence="2">RNB domain-containing protein</fullName>
    </recommendedName>
</protein>
<dbReference type="Pfam" id="PF25522">
    <property type="entry name" value="OB_cyt-4"/>
    <property type="match status" value="1"/>
</dbReference>
<feature type="region of interest" description="Disordered" evidence="1">
    <location>
        <begin position="11"/>
        <end position="32"/>
    </location>
</feature>
<organism evidence="3 4">
    <name type="scientific">Pseudocercospora eumusae</name>
    <dbReference type="NCBI Taxonomy" id="321146"/>
    <lineage>
        <taxon>Eukaryota</taxon>
        <taxon>Fungi</taxon>
        <taxon>Dikarya</taxon>
        <taxon>Ascomycota</taxon>
        <taxon>Pezizomycotina</taxon>
        <taxon>Dothideomycetes</taxon>
        <taxon>Dothideomycetidae</taxon>
        <taxon>Mycosphaerellales</taxon>
        <taxon>Mycosphaerellaceae</taxon>
        <taxon>Pseudocercospora</taxon>
    </lineage>
</organism>
<dbReference type="InterPro" id="IPR012340">
    <property type="entry name" value="NA-bd_OB-fold"/>
</dbReference>
<dbReference type="Pfam" id="PF23216">
    <property type="entry name" value="WHD_CYT4"/>
    <property type="match status" value="1"/>
</dbReference>
<evidence type="ECO:0000313" key="4">
    <source>
        <dbReference type="Proteomes" id="UP000070133"/>
    </source>
</evidence>
<dbReference type="Pfam" id="PF23214">
    <property type="entry name" value="SH3_CYT4"/>
    <property type="match status" value="1"/>
</dbReference>
<feature type="compositionally biased region" description="Acidic residues" evidence="1">
    <location>
        <begin position="553"/>
        <end position="569"/>
    </location>
</feature>
<feature type="compositionally biased region" description="Basic and acidic residues" evidence="1">
    <location>
        <begin position="438"/>
        <end position="449"/>
    </location>
</feature>
<dbReference type="GO" id="GO:0006402">
    <property type="term" value="P:mRNA catabolic process"/>
    <property type="evidence" value="ECO:0007669"/>
    <property type="project" value="TreeGrafter"/>
</dbReference>
<dbReference type="PANTHER" id="PTHR23355:SF65">
    <property type="entry name" value="EXORIBONUCLEASE CYT-4, PUTATIVE (AFU_ORTHOLOGUE AFUA_7G01550)-RELATED"/>
    <property type="match status" value="1"/>
</dbReference>
<proteinExistence type="predicted"/>
<dbReference type="GO" id="GO:0000175">
    <property type="term" value="F:3'-5'-RNA exonuclease activity"/>
    <property type="evidence" value="ECO:0007669"/>
    <property type="project" value="TreeGrafter"/>
</dbReference>
<name>A0A139H6R7_9PEZI</name>
<dbReference type="SUPFAM" id="SSF50249">
    <property type="entry name" value="Nucleic acid-binding proteins"/>
    <property type="match status" value="1"/>
</dbReference>
<dbReference type="InterPro" id="IPR057912">
    <property type="entry name" value="OB_CYT4_C"/>
</dbReference>
<dbReference type="EMBL" id="LFZN01000121">
    <property type="protein sequence ID" value="KXS98124.1"/>
    <property type="molecule type" value="Genomic_DNA"/>
</dbReference>
<dbReference type="GO" id="GO:0000932">
    <property type="term" value="C:P-body"/>
    <property type="evidence" value="ECO:0007669"/>
    <property type="project" value="TreeGrafter"/>
</dbReference>
<accession>A0A139H6R7</accession>
<feature type="compositionally biased region" description="Acidic residues" evidence="1">
    <location>
        <begin position="484"/>
        <end position="493"/>
    </location>
</feature>
<evidence type="ECO:0000256" key="1">
    <source>
        <dbReference type="SAM" id="MobiDB-lite"/>
    </source>
</evidence>
<dbReference type="InterPro" id="IPR056624">
    <property type="entry name" value="WH_CYT4"/>
</dbReference>
<dbReference type="STRING" id="321146.A0A139H6R7"/>
<reference evidence="3 4" key="1">
    <citation type="submission" date="2015-07" db="EMBL/GenBank/DDBJ databases">
        <title>Comparative genomics of the Sigatoka disease complex on banana suggests a link between parallel evolutionary changes in Pseudocercospora fijiensis and Pseudocercospora eumusae and increased virulence on the banana host.</title>
        <authorList>
            <person name="Chang T.-C."/>
            <person name="Salvucci A."/>
            <person name="Crous P.W."/>
            <person name="Stergiopoulos I."/>
        </authorList>
    </citation>
    <scope>NUCLEOTIDE SEQUENCE [LARGE SCALE GENOMIC DNA]</scope>
    <source>
        <strain evidence="3 4">CBS 114824</strain>
    </source>
</reference>
<evidence type="ECO:0000313" key="3">
    <source>
        <dbReference type="EMBL" id="KXS98124.1"/>
    </source>
</evidence>
<dbReference type="OrthoDB" id="2285229at2759"/>
<keyword evidence="4" id="KW-1185">Reference proteome</keyword>
<feature type="region of interest" description="Disordered" evidence="1">
    <location>
        <begin position="65"/>
        <end position="116"/>
    </location>
</feature>